<feature type="domain" description="Polysaccharide chain length determinant N-terminal" evidence="10">
    <location>
        <begin position="5"/>
        <end position="92"/>
    </location>
</feature>
<dbReference type="InterPro" id="IPR050445">
    <property type="entry name" value="Bact_polysacc_biosynth/exp"/>
</dbReference>
<evidence type="ECO:0000256" key="1">
    <source>
        <dbReference type="ARBA" id="ARBA00004651"/>
    </source>
</evidence>
<feature type="transmembrane region" description="Helical" evidence="9">
    <location>
        <begin position="171"/>
        <end position="190"/>
    </location>
</feature>
<evidence type="ECO:0000256" key="8">
    <source>
        <dbReference type="ARBA" id="ARBA00023169"/>
    </source>
</evidence>
<keyword evidence="8" id="KW-0270">Exopolysaccharide synthesis</keyword>
<evidence type="ECO:0000256" key="4">
    <source>
        <dbReference type="ARBA" id="ARBA00022692"/>
    </source>
</evidence>
<keyword evidence="6 9" id="KW-1133">Transmembrane helix</keyword>
<keyword evidence="14" id="KW-1185">Reference proteome</keyword>
<keyword evidence="5" id="KW-0972">Capsule biogenesis/degradation</keyword>
<evidence type="ECO:0000256" key="9">
    <source>
        <dbReference type="SAM" id="Phobius"/>
    </source>
</evidence>
<evidence type="ECO:0000313" key="13">
    <source>
        <dbReference type="Proteomes" id="UP000254956"/>
    </source>
</evidence>
<evidence type="ECO:0000256" key="3">
    <source>
        <dbReference type="ARBA" id="ARBA00022475"/>
    </source>
</evidence>
<evidence type="ECO:0000256" key="7">
    <source>
        <dbReference type="ARBA" id="ARBA00023136"/>
    </source>
</evidence>
<evidence type="ECO:0000259" key="10">
    <source>
        <dbReference type="Pfam" id="PF02706"/>
    </source>
</evidence>
<dbReference type="STRING" id="1212545.SARL_03481"/>
<keyword evidence="7 9" id="KW-0472">Membrane</keyword>
<keyword evidence="3" id="KW-1003">Cell membrane</keyword>
<dbReference type="GO" id="GO:0004713">
    <property type="term" value="F:protein tyrosine kinase activity"/>
    <property type="evidence" value="ECO:0007669"/>
    <property type="project" value="TreeGrafter"/>
</dbReference>
<dbReference type="RefSeq" id="WP_002509444.1">
    <property type="nucleotide sequence ID" value="NZ_AP019698.1"/>
</dbReference>
<sequence length="220" mass="24960">MKRAINITEISRIFKNYLLFIIILPLLSLVASIVVTFFLIEDKYVATTQLLINQKENTHQNVQDIQSNIQLINTYSEIVKSPRILGKVAKELKGQYEADEIKNFLNVTNQANTQVLNISIFHNDKEVAEQLANTVANVFKKEIPKIMKVDNVSLLSSATKTGHQVAPNVPLNLFIGWASGLLILCIIIFIKEITDKRIKSEQDVYDQMNLPVLGSIQYFK</sequence>
<evidence type="ECO:0000313" key="12">
    <source>
        <dbReference type="EMBL" id="SUJ17156.1"/>
    </source>
</evidence>
<comment type="similarity">
    <text evidence="2">Belongs to the CpsC/CapA family.</text>
</comment>
<dbReference type="Proteomes" id="UP000321598">
    <property type="component" value="Unassembled WGS sequence"/>
</dbReference>
<feature type="transmembrane region" description="Helical" evidence="9">
    <location>
        <begin position="16"/>
        <end position="40"/>
    </location>
</feature>
<dbReference type="GeneID" id="97287401"/>
<proteinExistence type="inferred from homology"/>
<dbReference type="GO" id="GO:0000271">
    <property type="term" value="P:polysaccharide biosynthetic process"/>
    <property type="evidence" value="ECO:0007669"/>
    <property type="project" value="UniProtKB-KW"/>
</dbReference>
<dbReference type="PANTHER" id="PTHR32309">
    <property type="entry name" value="TYROSINE-PROTEIN KINASE"/>
    <property type="match status" value="1"/>
</dbReference>
<evidence type="ECO:0000313" key="14">
    <source>
        <dbReference type="Proteomes" id="UP000321598"/>
    </source>
</evidence>
<dbReference type="GO" id="GO:0005886">
    <property type="term" value="C:plasma membrane"/>
    <property type="evidence" value="ECO:0007669"/>
    <property type="project" value="UniProtKB-SubCell"/>
</dbReference>
<dbReference type="EMBL" id="BKAV01000020">
    <property type="protein sequence ID" value="GEQ00772.1"/>
    <property type="molecule type" value="Genomic_DNA"/>
</dbReference>
<reference evidence="11 14" key="2">
    <citation type="submission" date="2019-07" db="EMBL/GenBank/DDBJ databases">
        <title>Whole genome shotgun sequence of Staphylococcus arlettae NBRC 109765.</title>
        <authorList>
            <person name="Hosoyama A."/>
            <person name="Uohara A."/>
            <person name="Ohji S."/>
            <person name="Ichikawa N."/>
        </authorList>
    </citation>
    <scope>NUCLEOTIDE SEQUENCE [LARGE SCALE GENOMIC DNA]</scope>
    <source>
        <strain evidence="11 14">NBRC 109765</strain>
    </source>
</reference>
<reference evidence="12 13" key="1">
    <citation type="submission" date="2018-06" db="EMBL/GenBank/DDBJ databases">
        <authorList>
            <consortium name="Pathogen Informatics"/>
            <person name="Doyle S."/>
        </authorList>
    </citation>
    <scope>NUCLEOTIDE SEQUENCE [LARGE SCALE GENOMIC DNA]</scope>
    <source>
        <strain evidence="12 13">NCTC12413</strain>
    </source>
</reference>
<keyword evidence="4 9" id="KW-0812">Transmembrane</keyword>
<evidence type="ECO:0000256" key="6">
    <source>
        <dbReference type="ARBA" id="ARBA00022989"/>
    </source>
</evidence>
<evidence type="ECO:0000256" key="2">
    <source>
        <dbReference type="ARBA" id="ARBA00006683"/>
    </source>
</evidence>
<accession>A0A380CBL5</accession>
<dbReference type="EMBL" id="UGZE01000001">
    <property type="protein sequence ID" value="SUJ17156.1"/>
    <property type="molecule type" value="Genomic_DNA"/>
</dbReference>
<dbReference type="Pfam" id="PF02706">
    <property type="entry name" value="Wzz"/>
    <property type="match status" value="1"/>
</dbReference>
<evidence type="ECO:0000256" key="5">
    <source>
        <dbReference type="ARBA" id="ARBA00022903"/>
    </source>
</evidence>
<gene>
    <name evidence="12" type="primary">cap8A_1</name>
    <name evidence="12" type="ORF">NCTC12413_01114</name>
    <name evidence="11" type="ORF">SAR03_18090</name>
</gene>
<organism evidence="12 13">
    <name type="scientific">Staphylococcus arlettae</name>
    <dbReference type="NCBI Taxonomy" id="29378"/>
    <lineage>
        <taxon>Bacteria</taxon>
        <taxon>Bacillati</taxon>
        <taxon>Bacillota</taxon>
        <taxon>Bacilli</taxon>
        <taxon>Bacillales</taxon>
        <taxon>Staphylococcaceae</taxon>
        <taxon>Staphylococcus</taxon>
    </lineage>
</organism>
<name>A0A380CBL5_9STAP</name>
<evidence type="ECO:0000313" key="11">
    <source>
        <dbReference type="EMBL" id="GEQ00772.1"/>
    </source>
</evidence>
<dbReference type="InterPro" id="IPR003856">
    <property type="entry name" value="LPS_length_determ_N"/>
</dbReference>
<dbReference type="OrthoDB" id="2360475at2"/>
<protein>
    <submittedName>
        <fullName evidence="12">Capsular polysaccharide biosynthesis protein</fullName>
    </submittedName>
    <submittedName>
        <fullName evidence="11">Capsular polysaccharide type 5 biosynthesis protein cap5A</fullName>
    </submittedName>
</protein>
<dbReference type="Proteomes" id="UP000254956">
    <property type="component" value="Unassembled WGS sequence"/>
</dbReference>
<dbReference type="AlphaFoldDB" id="A0A380CBL5"/>
<comment type="subcellular location">
    <subcellularLocation>
        <location evidence="1">Cell membrane</location>
        <topology evidence="1">Multi-pass membrane protein</topology>
    </subcellularLocation>
</comment>
<dbReference type="PANTHER" id="PTHR32309:SF13">
    <property type="entry name" value="FERRIC ENTEROBACTIN TRANSPORT PROTEIN FEPE"/>
    <property type="match status" value="1"/>
</dbReference>